<keyword evidence="3" id="KW-0460">Magnesium</keyword>
<dbReference type="eggNOG" id="COG0560">
    <property type="taxonomic scope" value="Bacteria"/>
</dbReference>
<sequence>MKDIHIRCKIHFMKKAAIFDIDGTIIKSISSERVFFRYLLEKKLINSGDLLRLAHVFMYRLLSLKGIYVRKNKYYLKNKEYEKILSTVHECFTERISPYISPIATKEIKELKDAGYIIILLSGTLSPFVECFRKYCNADVGIGTSLAINDEGIITGEIDGIHSYSSGKVKVVNRLATEYNIDLSSSYAYANQYVDVKFMRMVGYPIAVNASPMLRLYAKMNRWKVIEF</sequence>
<dbReference type="InterPro" id="IPR006385">
    <property type="entry name" value="HAD_hydro_SerB1"/>
</dbReference>
<dbReference type="Gene3D" id="1.20.1440.100">
    <property type="entry name" value="SG protein - dephosphorylation function"/>
    <property type="match status" value="1"/>
</dbReference>
<dbReference type="GO" id="GO:0046872">
    <property type="term" value="F:metal ion binding"/>
    <property type="evidence" value="ECO:0007669"/>
    <property type="project" value="UniProtKB-KW"/>
</dbReference>
<organism evidence="4 5">
    <name type="scientific">Candidatus Jettenia caeni</name>
    <dbReference type="NCBI Taxonomy" id="247490"/>
    <lineage>
        <taxon>Bacteria</taxon>
        <taxon>Pseudomonadati</taxon>
        <taxon>Planctomycetota</taxon>
        <taxon>Candidatus Brocadiia</taxon>
        <taxon>Candidatus Brocadiales</taxon>
        <taxon>Candidatus Brocadiaceae</taxon>
        <taxon>Candidatus Jettenia</taxon>
    </lineage>
</organism>
<dbReference type="NCBIfam" id="TIGR01488">
    <property type="entry name" value="HAD-SF-IB"/>
    <property type="match status" value="1"/>
</dbReference>
<dbReference type="InterPro" id="IPR023214">
    <property type="entry name" value="HAD_sf"/>
</dbReference>
<proteinExistence type="predicted"/>
<accession>I3IMH9</accession>
<evidence type="ECO:0000256" key="1">
    <source>
        <dbReference type="ARBA" id="ARBA00022723"/>
    </source>
</evidence>
<dbReference type="PANTHER" id="PTHR43344:SF13">
    <property type="entry name" value="PHOSPHATASE RV3661-RELATED"/>
    <property type="match status" value="1"/>
</dbReference>
<reference evidence="4 5" key="1">
    <citation type="journal article" date="2012" name="FEBS Lett.">
        <title>Anammox organism KSU-1 expresses a NirK-type copper-containing nitrite reductase instead of a NirS-type with cytochrome cd1.</title>
        <authorList>
            <person name="Hira D."/>
            <person name="Toh H."/>
            <person name="Migita C.T."/>
            <person name="Okubo H."/>
            <person name="Nishiyama T."/>
            <person name="Hattori M."/>
            <person name="Furukawa K."/>
            <person name="Fujii T."/>
        </authorList>
    </citation>
    <scope>NUCLEOTIDE SEQUENCE [LARGE SCALE GENOMIC DNA]</scope>
</reference>
<name>I3IMH9_9BACT</name>
<comment type="caution">
    <text evidence="4">The sequence shown here is derived from an EMBL/GenBank/DDBJ whole genome shotgun (WGS) entry which is preliminary data.</text>
</comment>
<evidence type="ECO:0000256" key="3">
    <source>
        <dbReference type="ARBA" id="ARBA00022842"/>
    </source>
</evidence>
<dbReference type="EMBL" id="BAFH01000003">
    <property type="protein sequence ID" value="GAB62924.1"/>
    <property type="molecule type" value="Genomic_DNA"/>
</dbReference>
<dbReference type="PANTHER" id="PTHR43344">
    <property type="entry name" value="PHOSPHOSERINE PHOSPHATASE"/>
    <property type="match status" value="1"/>
</dbReference>
<dbReference type="SUPFAM" id="SSF56784">
    <property type="entry name" value="HAD-like"/>
    <property type="match status" value="1"/>
</dbReference>
<dbReference type="InterPro" id="IPR050582">
    <property type="entry name" value="HAD-like_SerB"/>
</dbReference>
<evidence type="ECO:0000313" key="5">
    <source>
        <dbReference type="Proteomes" id="UP000002985"/>
    </source>
</evidence>
<dbReference type="Pfam" id="PF12710">
    <property type="entry name" value="HAD"/>
    <property type="match status" value="1"/>
</dbReference>
<protein>
    <submittedName>
        <fullName evidence="4">Hydrolase</fullName>
    </submittedName>
</protein>
<keyword evidence="2 4" id="KW-0378">Hydrolase</keyword>
<dbReference type="GO" id="GO:0016787">
    <property type="term" value="F:hydrolase activity"/>
    <property type="evidence" value="ECO:0007669"/>
    <property type="project" value="UniProtKB-KW"/>
</dbReference>
<dbReference type="STRING" id="247490.KSU1_C1328"/>
<dbReference type="Gene3D" id="3.40.50.1000">
    <property type="entry name" value="HAD superfamily/HAD-like"/>
    <property type="match status" value="1"/>
</dbReference>
<gene>
    <name evidence="4" type="ORF">KSU1_C1328</name>
</gene>
<dbReference type="NCBIfam" id="TIGR01490">
    <property type="entry name" value="HAD-SF-IB-hyp1"/>
    <property type="match status" value="1"/>
</dbReference>
<keyword evidence="1" id="KW-0479">Metal-binding</keyword>
<dbReference type="InterPro" id="IPR036412">
    <property type="entry name" value="HAD-like_sf"/>
</dbReference>
<dbReference type="AlphaFoldDB" id="I3IMH9"/>
<dbReference type="Proteomes" id="UP000002985">
    <property type="component" value="Unassembled WGS sequence"/>
</dbReference>
<keyword evidence="5" id="KW-1185">Reference proteome</keyword>
<evidence type="ECO:0000256" key="2">
    <source>
        <dbReference type="ARBA" id="ARBA00022801"/>
    </source>
</evidence>
<evidence type="ECO:0000313" key="4">
    <source>
        <dbReference type="EMBL" id="GAB62924.1"/>
    </source>
</evidence>